<dbReference type="SUPFAM" id="SSF54786">
    <property type="entry name" value="YcfA/nrd intein domain"/>
    <property type="match status" value="1"/>
</dbReference>
<name>A0A3E0MKE8_MICAE</name>
<keyword evidence="5" id="KW-0378">Hydrolase</keyword>
<keyword evidence="6" id="KW-0694">RNA-binding</keyword>
<evidence type="ECO:0000256" key="5">
    <source>
        <dbReference type="ARBA" id="ARBA00022801"/>
    </source>
</evidence>
<proteinExistence type="inferred from homology"/>
<protein>
    <submittedName>
        <fullName evidence="8">Type II toxin-antitoxin system HicA family toxin</fullName>
    </submittedName>
</protein>
<accession>A0A3E0MKE8</accession>
<evidence type="ECO:0000256" key="1">
    <source>
        <dbReference type="ARBA" id="ARBA00006620"/>
    </source>
</evidence>
<keyword evidence="3" id="KW-0540">Nuclease</keyword>
<dbReference type="Proteomes" id="UP000256301">
    <property type="component" value="Unassembled WGS sequence"/>
</dbReference>
<dbReference type="GO" id="GO:0016787">
    <property type="term" value="F:hydrolase activity"/>
    <property type="evidence" value="ECO:0007669"/>
    <property type="project" value="UniProtKB-KW"/>
</dbReference>
<organism evidence="8 9">
    <name type="scientific">Microcystis aeruginosa DA14</name>
    <dbReference type="NCBI Taxonomy" id="1987506"/>
    <lineage>
        <taxon>Bacteria</taxon>
        <taxon>Bacillati</taxon>
        <taxon>Cyanobacteriota</taxon>
        <taxon>Cyanophyceae</taxon>
        <taxon>Oscillatoriophycideae</taxon>
        <taxon>Chroococcales</taxon>
        <taxon>Microcystaceae</taxon>
        <taxon>Microcystis</taxon>
    </lineage>
</organism>
<evidence type="ECO:0000313" key="8">
    <source>
        <dbReference type="EMBL" id="REJ60280.1"/>
    </source>
</evidence>
<sequence length="73" mass="8263">MPLKPLSYREIKRKLEAAGFEVISQKGSHVKFAKDTPEGKRTTIVPCYKEVTIGTISSILRQAGLRVDEFERL</sequence>
<dbReference type="GO" id="GO:0003729">
    <property type="term" value="F:mRNA binding"/>
    <property type="evidence" value="ECO:0007669"/>
    <property type="project" value="InterPro"/>
</dbReference>
<evidence type="ECO:0000256" key="4">
    <source>
        <dbReference type="ARBA" id="ARBA00022759"/>
    </source>
</evidence>
<dbReference type="Pfam" id="PF07927">
    <property type="entry name" value="HicA_toxin"/>
    <property type="match status" value="1"/>
</dbReference>
<evidence type="ECO:0000256" key="6">
    <source>
        <dbReference type="ARBA" id="ARBA00022884"/>
    </source>
</evidence>
<reference evidence="8 9" key="1">
    <citation type="submission" date="2017-08" db="EMBL/GenBank/DDBJ databases">
        <title>Functional genomic and metabolic studies of the symbiotic interactions of six Microcystis-dominated communities.</title>
        <authorList>
            <person name="Li Q."/>
            <person name="Lin F."/>
        </authorList>
    </citation>
    <scope>NUCLEOTIDE SEQUENCE [LARGE SCALE GENOMIC DNA]</scope>
    <source>
        <strain evidence="8">DA14</strain>
    </source>
</reference>
<dbReference type="InterPro" id="IPR012933">
    <property type="entry name" value="HicA_mRNA_interferase"/>
</dbReference>
<keyword evidence="4" id="KW-0255">Endonuclease</keyword>
<comment type="caution">
    <text evidence="8">The sequence shown here is derived from an EMBL/GenBank/DDBJ whole genome shotgun (WGS) entry which is preliminary data.</text>
</comment>
<gene>
    <name evidence="8" type="ORF">DWQ56_03310</name>
</gene>
<evidence type="ECO:0000256" key="7">
    <source>
        <dbReference type="ARBA" id="ARBA00023016"/>
    </source>
</evidence>
<dbReference type="InterPro" id="IPR038570">
    <property type="entry name" value="HicA_sf"/>
</dbReference>
<dbReference type="AlphaFoldDB" id="A0A3E0MKE8"/>
<evidence type="ECO:0000256" key="2">
    <source>
        <dbReference type="ARBA" id="ARBA00022649"/>
    </source>
</evidence>
<keyword evidence="7" id="KW-0346">Stress response</keyword>
<evidence type="ECO:0000313" key="9">
    <source>
        <dbReference type="Proteomes" id="UP000256301"/>
    </source>
</evidence>
<evidence type="ECO:0000256" key="3">
    <source>
        <dbReference type="ARBA" id="ARBA00022722"/>
    </source>
</evidence>
<dbReference type="Gene3D" id="3.30.920.30">
    <property type="entry name" value="Hypothetical protein"/>
    <property type="match status" value="1"/>
</dbReference>
<comment type="similarity">
    <text evidence="1">Belongs to the HicA mRNA interferase family.</text>
</comment>
<dbReference type="GO" id="GO:0004519">
    <property type="term" value="F:endonuclease activity"/>
    <property type="evidence" value="ECO:0007669"/>
    <property type="project" value="UniProtKB-KW"/>
</dbReference>
<dbReference type="EMBL" id="QQWE01000001">
    <property type="protein sequence ID" value="REJ60280.1"/>
    <property type="molecule type" value="Genomic_DNA"/>
</dbReference>
<keyword evidence="2" id="KW-1277">Toxin-antitoxin system</keyword>